<feature type="chain" id="PRO_5045290611" evidence="6">
    <location>
        <begin position="25"/>
        <end position="257"/>
    </location>
</feature>
<dbReference type="EMBL" id="JAUZVZ010000014">
    <property type="protein sequence ID" value="MDP4536788.1"/>
    <property type="molecule type" value="Genomic_DNA"/>
</dbReference>
<keyword evidence="5" id="KW-0998">Cell outer membrane</keyword>
<sequence length="257" mass="28989">MTSRYLPWSLSAMVITLSSFTVHADATNQQVRTEPRGFIYGVGVGLNQELYQDYRRRVVPIPIVGYRGERLSVYGPFVSFDVIKDEHMTVSLRLAPRFAGVDESDSPVFAGMEKRKTSMDVGAGIQLNNQNWRYEVAILADALNNSNGYEISSSVGYFYQTGPFFIEPKLSLYHSDSKLVDYYYGVRPDEATAQRPAYRAGSVINYGAGVSFATPIFAGGMTRLGLEHRWYGDSIADSPLTDRRRGFQMFFSYSRFF</sequence>
<accession>A0ABT9H0I9</accession>
<evidence type="ECO:0000256" key="3">
    <source>
        <dbReference type="ARBA" id="ARBA00022729"/>
    </source>
</evidence>
<comment type="similarity">
    <text evidence="2">Belongs to the MipA/OmpV family.</text>
</comment>
<evidence type="ECO:0000256" key="6">
    <source>
        <dbReference type="SAM" id="SignalP"/>
    </source>
</evidence>
<evidence type="ECO:0000256" key="1">
    <source>
        <dbReference type="ARBA" id="ARBA00004442"/>
    </source>
</evidence>
<dbReference type="PANTHER" id="PTHR38776">
    <property type="entry name" value="MLTA-INTERACTING PROTEIN-RELATED"/>
    <property type="match status" value="1"/>
</dbReference>
<evidence type="ECO:0000256" key="4">
    <source>
        <dbReference type="ARBA" id="ARBA00023136"/>
    </source>
</evidence>
<dbReference type="Pfam" id="PF06629">
    <property type="entry name" value="MipA"/>
    <property type="match status" value="1"/>
</dbReference>
<gene>
    <name evidence="7" type="ORF">Q3O60_11350</name>
</gene>
<feature type="signal peptide" evidence="6">
    <location>
        <begin position="1"/>
        <end position="24"/>
    </location>
</feature>
<evidence type="ECO:0000256" key="2">
    <source>
        <dbReference type="ARBA" id="ARBA00005722"/>
    </source>
</evidence>
<proteinExistence type="inferred from homology"/>
<name>A0ABT9H0I9_9GAMM</name>
<protein>
    <submittedName>
        <fullName evidence="7">MipA/OmpV family protein</fullName>
    </submittedName>
</protein>
<dbReference type="InterPro" id="IPR010583">
    <property type="entry name" value="MipA"/>
</dbReference>
<comment type="caution">
    <text evidence="7">The sequence shown here is derived from an EMBL/GenBank/DDBJ whole genome shotgun (WGS) entry which is preliminary data.</text>
</comment>
<reference evidence="7 8" key="1">
    <citation type="submission" date="2023-08" db="EMBL/GenBank/DDBJ databases">
        <authorList>
            <person name="Joshi A."/>
            <person name="Thite S."/>
        </authorList>
    </citation>
    <scope>NUCLEOTIDE SEQUENCE [LARGE SCALE GENOMIC DNA]</scope>
    <source>
        <strain evidence="7 8">AC40</strain>
    </source>
</reference>
<keyword evidence="4" id="KW-0472">Membrane</keyword>
<dbReference type="PANTHER" id="PTHR38776:SF1">
    <property type="entry name" value="MLTA-INTERACTING PROTEIN-RELATED"/>
    <property type="match status" value="1"/>
</dbReference>
<dbReference type="RefSeq" id="WP_305894050.1">
    <property type="nucleotide sequence ID" value="NZ_JAUZVZ010000014.1"/>
</dbReference>
<keyword evidence="3 6" id="KW-0732">Signal</keyword>
<dbReference type="Proteomes" id="UP001231616">
    <property type="component" value="Unassembled WGS sequence"/>
</dbReference>
<evidence type="ECO:0000256" key="5">
    <source>
        <dbReference type="ARBA" id="ARBA00023237"/>
    </source>
</evidence>
<organism evidence="7 8">
    <name type="scientific">Alkalimonas collagenimarina</name>
    <dbReference type="NCBI Taxonomy" id="400390"/>
    <lineage>
        <taxon>Bacteria</taxon>
        <taxon>Pseudomonadati</taxon>
        <taxon>Pseudomonadota</taxon>
        <taxon>Gammaproteobacteria</taxon>
        <taxon>Alkalimonas</taxon>
    </lineage>
</organism>
<comment type="subcellular location">
    <subcellularLocation>
        <location evidence="1">Cell outer membrane</location>
    </subcellularLocation>
</comment>
<evidence type="ECO:0000313" key="7">
    <source>
        <dbReference type="EMBL" id="MDP4536788.1"/>
    </source>
</evidence>
<keyword evidence="8" id="KW-1185">Reference proteome</keyword>
<evidence type="ECO:0000313" key="8">
    <source>
        <dbReference type="Proteomes" id="UP001231616"/>
    </source>
</evidence>